<reference evidence="2 3" key="1">
    <citation type="journal article" date="2018" name="Nat. Ecol. Evol.">
        <title>Shark genomes provide insights into elasmobranch evolution and the origin of vertebrates.</title>
        <authorList>
            <person name="Hara Y"/>
            <person name="Yamaguchi K"/>
            <person name="Onimaru K"/>
            <person name="Kadota M"/>
            <person name="Koyanagi M"/>
            <person name="Keeley SD"/>
            <person name="Tatsumi K"/>
            <person name="Tanaka K"/>
            <person name="Motone F"/>
            <person name="Kageyama Y"/>
            <person name="Nozu R"/>
            <person name="Adachi N"/>
            <person name="Nishimura O"/>
            <person name="Nakagawa R"/>
            <person name="Tanegashima C"/>
            <person name="Kiyatake I"/>
            <person name="Matsumoto R"/>
            <person name="Murakumo K"/>
            <person name="Nishida K"/>
            <person name="Terakita A"/>
            <person name="Kuratani S"/>
            <person name="Sato K"/>
            <person name="Hyodo S Kuraku.S."/>
        </authorList>
    </citation>
    <scope>NUCLEOTIDE SEQUENCE [LARGE SCALE GENOMIC DNA]</scope>
</reference>
<dbReference type="OrthoDB" id="8947254at2759"/>
<keyword evidence="3" id="KW-1185">Reference proteome</keyword>
<accession>A0A401NM10</accession>
<dbReference type="AlphaFoldDB" id="A0A401NM10"/>
<organism evidence="2 3">
    <name type="scientific">Scyliorhinus torazame</name>
    <name type="common">Cloudy catshark</name>
    <name type="synonym">Catulus torazame</name>
    <dbReference type="NCBI Taxonomy" id="75743"/>
    <lineage>
        <taxon>Eukaryota</taxon>
        <taxon>Metazoa</taxon>
        <taxon>Chordata</taxon>
        <taxon>Craniata</taxon>
        <taxon>Vertebrata</taxon>
        <taxon>Chondrichthyes</taxon>
        <taxon>Elasmobranchii</taxon>
        <taxon>Galeomorphii</taxon>
        <taxon>Galeoidea</taxon>
        <taxon>Carcharhiniformes</taxon>
        <taxon>Scyliorhinidae</taxon>
        <taxon>Scyliorhinus</taxon>
    </lineage>
</organism>
<sequence>MTNAKMDYPKLKGDTLGAQEVKHQQVEDNVSLRTLDEKRLWLISDIQQTEQLDSQQHLERMKRRQQREQEERQKQKELKEMKMKKQEQWRTERAKKTALQEQVLRERADRLKQFREFQRKVLKLESVVPETGCKP</sequence>
<dbReference type="EMBL" id="BFAA01007717">
    <property type="protein sequence ID" value="GCB61887.1"/>
    <property type="molecule type" value="Genomic_DNA"/>
</dbReference>
<feature type="region of interest" description="Disordered" evidence="1">
    <location>
        <begin position="52"/>
        <end position="98"/>
    </location>
</feature>
<proteinExistence type="predicted"/>
<evidence type="ECO:0000256" key="1">
    <source>
        <dbReference type="SAM" id="MobiDB-lite"/>
    </source>
</evidence>
<protein>
    <submittedName>
        <fullName evidence="2">Uncharacterized protein</fullName>
    </submittedName>
</protein>
<evidence type="ECO:0000313" key="2">
    <source>
        <dbReference type="EMBL" id="GCB61887.1"/>
    </source>
</evidence>
<dbReference type="Proteomes" id="UP000288216">
    <property type="component" value="Unassembled WGS sequence"/>
</dbReference>
<feature type="compositionally biased region" description="Basic and acidic residues" evidence="1">
    <location>
        <begin position="66"/>
        <end position="95"/>
    </location>
</feature>
<evidence type="ECO:0000313" key="3">
    <source>
        <dbReference type="Proteomes" id="UP000288216"/>
    </source>
</evidence>
<name>A0A401NM10_SCYTO</name>
<gene>
    <name evidence="2" type="ORF">scyTo_0014407</name>
</gene>
<comment type="caution">
    <text evidence="2">The sequence shown here is derived from an EMBL/GenBank/DDBJ whole genome shotgun (WGS) entry which is preliminary data.</text>
</comment>